<evidence type="ECO:0000259" key="5">
    <source>
        <dbReference type="Pfam" id="PF07732"/>
    </source>
</evidence>
<dbReference type="InterPro" id="IPR008972">
    <property type="entry name" value="Cupredoxin"/>
</dbReference>
<dbReference type="Pfam" id="PF00394">
    <property type="entry name" value="Cu-oxidase"/>
    <property type="match status" value="1"/>
</dbReference>
<dbReference type="Pfam" id="PF07731">
    <property type="entry name" value="Cu-oxidase_2"/>
    <property type="match status" value="1"/>
</dbReference>
<evidence type="ECO:0000259" key="3">
    <source>
        <dbReference type="Pfam" id="PF00394"/>
    </source>
</evidence>
<name>A0A094PS48_9ZZZZ</name>
<evidence type="ECO:0000259" key="4">
    <source>
        <dbReference type="Pfam" id="PF07731"/>
    </source>
</evidence>
<dbReference type="Pfam" id="PF07732">
    <property type="entry name" value="Cu-oxidase_3"/>
    <property type="match status" value="1"/>
</dbReference>
<dbReference type="CDD" id="cd13900">
    <property type="entry name" value="CuRO_3_Tth-MCO_like"/>
    <property type="match status" value="1"/>
</dbReference>
<dbReference type="PROSITE" id="PS00080">
    <property type="entry name" value="MULTICOPPER_OXIDASE2"/>
    <property type="match status" value="1"/>
</dbReference>
<protein>
    <recommendedName>
        <fullName evidence="7">Copper-containing nitrite reductase</fullName>
    </recommendedName>
</protein>
<organism evidence="6">
    <name type="scientific">freshwater metagenome</name>
    <dbReference type="NCBI Taxonomy" id="449393"/>
    <lineage>
        <taxon>unclassified sequences</taxon>
        <taxon>metagenomes</taxon>
        <taxon>ecological metagenomes</taxon>
    </lineage>
</organism>
<dbReference type="PANTHER" id="PTHR11709:SF2">
    <property type="entry name" value="MULTICOPPER OXIDASE LPR1"/>
    <property type="match status" value="1"/>
</dbReference>
<dbReference type="InterPro" id="IPR045087">
    <property type="entry name" value="Cu-oxidase_fam"/>
</dbReference>
<evidence type="ECO:0000256" key="1">
    <source>
        <dbReference type="ARBA" id="ARBA00022723"/>
    </source>
</evidence>
<feature type="domain" description="Plastocyanin-like" evidence="3">
    <location>
        <begin position="209"/>
        <end position="299"/>
    </location>
</feature>
<accession>A0A094PS48</accession>
<comment type="caution">
    <text evidence="6">The sequence shown here is derived from an EMBL/GenBank/DDBJ whole genome shotgun (WGS) entry which is preliminary data.</text>
</comment>
<evidence type="ECO:0008006" key="7">
    <source>
        <dbReference type="Google" id="ProtNLM"/>
    </source>
</evidence>
<dbReference type="GO" id="GO:0016491">
    <property type="term" value="F:oxidoreductase activity"/>
    <property type="evidence" value="ECO:0007669"/>
    <property type="project" value="UniProtKB-KW"/>
</dbReference>
<evidence type="ECO:0000256" key="2">
    <source>
        <dbReference type="ARBA" id="ARBA00023002"/>
    </source>
</evidence>
<dbReference type="InterPro" id="IPR002355">
    <property type="entry name" value="Cu_oxidase_Cu_BS"/>
</dbReference>
<reference evidence="6" key="1">
    <citation type="submission" date="2014-06" db="EMBL/GenBank/DDBJ databases">
        <title>Key roles for freshwater Actinobacteria revealed by deep metagenomic sequencing.</title>
        <authorList>
            <person name="Ghai R."/>
            <person name="Mizuno C.M."/>
            <person name="Picazo A."/>
            <person name="Camacho A."/>
            <person name="Rodriguez-Valera F."/>
        </authorList>
    </citation>
    <scope>NUCLEOTIDE SEQUENCE</scope>
</reference>
<evidence type="ECO:0000313" key="6">
    <source>
        <dbReference type="EMBL" id="KGA13912.1"/>
    </source>
</evidence>
<dbReference type="Gene3D" id="2.60.40.420">
    <property type="entry name" value="Cupredoxins - blue copper proteins"/>
    <property type="match status" value="3"/>
</dbReference>
<keyword evidence="2" id="KW-0560">Oxidoreductase</keyword>
<proteinExistence type="predicted"/>
<dbReference type="PANTHER" id="PTHR11709">
    <property type="entry name" value="MULTI-COPPER OXIDASE"/>
    <property type="match status" value="1"/>
</dbReference>
<gene>
    <name evidence="6" type="ORF">GM51_18510</name>
</gene>
<dbReference type="SMR" id="A0A094PS48"/>
<dbReference type="InterPro" id="IPR011706">
    <property type="entry name" value="Cu-oxidase_C"/>
</dbReference>
<dbReference type="EMBL" id="JNSL01000167">
    <property type="protein sequence ID" value="KGA13912.1"/>
    <property type="molecule type" value="Genomic_DNA"/>
</dbReference>
<dbReference type="InterPro" id="IPR011707">
    <property type="entry name" value="Cu-oxidase-like_N"/>
</dbReference>
<dbReference type="SUPFAM" id="SSF49503">
    <property type="entry name" value="Cupredoxins"/>
    <property type="match status" value="3"/>
</dbReference>
<keyword evidence="1" id="KW-0479">Metal-binding</keyword>
<feature type="domain" description="Plastocyanin-like" evidence="4">
    <location>
        <begin position="349"/>
        <end position="451"/>
    </location>
</feature>
<feature type="domain" description="Plastocyanin-like" evidence="5">
    <location>
        <begin position="55"/>
        <end position="165"/>
    </location>
</feature>
<dbReference type="InterPro" id="IPR001117">
    <property type="entry name" value="Cu-oxidase_2nd"/>
</dbReference>
<dbReference type="AlphaFoldDB" id="A0A094PS48"/>
<sequence length="452" mass="49187">MNRREFVRLSALVGGGLIAAEWLFDTQIASAATEVYKSSKGTLKLKLIADEQLIKYGKSKRWAMTYNGVFPAPTLRAKPGDTIQITLVNKLNQPTNLHTHGLHTSPSGNGDNPLLMIAPGETFEYSIKIPLTQKSGTFWYHPHHHELSAGQVASGLAGALIIEDTLDALGVLSSATERVLVLADPRIGTTSAVAKTSQMDRMHGRSGPNTLVNGELLPTIKAEGENAEHWRLINSSVSLYQTISVPGAQMWQIASDSSRLPTITKINSITLTPGQRTELLVTAPQKGGYNLQNGYQAIAKVEFSSKSNAVSPVSLLPFSKISKVDGKRTIVIKGSGMGMMGGMGHEMAFTFDGKAFDPKRVDQNVKFGTTEEWTISNPSSMDHPFHLHAWPFQVVDDGHGNYLQGWHDTVNLPSGKSVKIRIPFVDIKGTTVYHCHILDHEDAGMMGIIKVS</sequence>
<dbReference type="CDD" id="cd13853">
    <property type="entry name" value="CuRO_1_Tth-MCO_like"/>
    <property type="match status" value="1"/>
</dbReference>
<dbReference type="GO" id="GO:0005507">
    <property type="term" value="F:copper ion binding"/>
    <property type="evidence" value="ECO:0007669"/>
    <property type="project" value="InterPro"/>
</dbReference>